<feature type="compositionally biased region" description="Basic and acidic residues" evidence="1">
    <location>
        <begin position="8"/>
        <end position="21"/>
    </location>
</feature>
<feature type="region of interest" description="Disordered" evidence="1">
    <location>
        <begin position="1"/>
        <end position="49"/>
    </location>
</feature>
<organism evidence="2 3">
    <name type="scientific">Acetobacter malorum</name>
    <dbReference type="NCBI Taxonomy" id="178901"/>
    <lineage>
        <taxon>Bacteria</taxon>
        <taxon>Pseudomonadati</taxon>
        <taxon>Pseudomonadota</taxon>
        <taxon>Alphaproteobacteria</taxon>
        <taxon>Acetobacterales</taxon>
        <taxon>Acetobacteraceae</taxon>
        <taxon>Acetobacter</taxon>
    </lineage>
</organism>
<sequence length="146" mass="16060">MTSLPSPAHHDNMPHVSDPKARPSLTSGKTPAPAGFRTASAQSAPSPEQQAVIKRLSQTMGQHATACTAAFIARNHPDIIRESAAFMRSLEAVWAEEGLDPTDVWTELLRRIEVGDLFLRLNQPPHRKKLNGKAVRPWRISTSKLP</sequence>
<feature type="compositionally biased region" description="Polar residues" evidence="1">
    <location>
        <begin position="39"/>
        <end position="49"/>
    </location>
</feature>
<proteinExistence type="predicted"/>
<comment type="caution">
    <text evidence="2">The sequence shown here is derived from an EMBL/GenBank/DDBJ whole genome shotgun (WGS) entry which is preliminary data.</text>
</comment>
<reference evidence="3" key="1">
    <citation type="submission" date="2014-06" db="EMBL/GenBank/DDBJ databases">
        <authorList>
            <person name="Winans N.J."/>
            <person name="Newell P.D."/>
            <person name="Douglas A.E."/>
        </authorList>
    </citation>
    <scope>NUCLEOTIDE SEQUENCE [LARGE SCALE GENOMIC DNA]</scope>
    <source>
        <strain evidence="3">DsW_057</strain>
    </source>
</reference>
<evidence type="ECO:0000313" key="2">
    <source>
        <dbReference type="EMBL" id="OUJ06466.1"/>
    </source>
</evidence>
<dbReference type="Proteomes" id="UP000242683">
    <property type="component" value="Unassembled WGS sequence"/>
</dbReference>
<gene>
    <name evidence="2" type="ORF">HK23_01395</name>
</gene>
<dbReference type="EMBL" id="JOPG01000010">
    <property type="protein sequence ID" value="OUJ06466.1"/>
    <property type="molecule type" value="Genomic_DNA"/>
</dbReference>
<evidence type="ECO:0000313" key="3">
    <source>
        <dbReference type="Proteomes" id="UP000242683"/>
    </source>
</evidence>
<evidence type="ECO:0000256" key="1">
    <source>
        <dbReference type="SAM" id="MobiDB-lite"/>
    </source>
</evidence>
<name>A0A1Y3G6Y6_9PROT</name>
<dbReference type="RefSeq" id="WP_179193806.1">
    <property type="nucleotide sequence ID" value="NZ_JOPG01000010.1"/>
</dbReference>
<protein>
    <submittedName>
        <fullName evidence="2">Phosphoribosyl-ATP pyrophosphatase</fullName>
    </submittedName>
</protein>
<accession>A0A1Y3G6Y6</accession>
<dbReference type="AlphaFoldDB" id="A0A1Y3G6Y6"/>